<dbReference type="GO" id="GO:0003995">
    <property type="term" value="F:acyl-CoA dehydrogenase activity"/>
    <property type="evidence" value="ECO:0007669"/>
    <property type="project" value="TreeGrafter"/>
</dbReference>
<keyword evidence="10" id="KW-1185">Reference proteome</keyword>
<evidence type="ECO:0000313" key="9">
    <source>
        <dbReference type="EMBL" id="KFF10585.1"/>
    </source>
</evidence>
<dbReference type="Gene3D" id="1.10.540.10">
    <property type="entry name" value="Acyl-CoA dehydrogenase/oxidase, N-terminal domain"/>
    <property type="match status" value="1"/>
</dbReference>
<comment type="similarity">
    <text evidence="2 5">Belongs to the acyl-CoA dehydrogenase family.</text>
</comment>
<evidence type="ECO:0008006" key="11">
    <source>
        <dbReference type="Google" id="ProtNLM"/>
    </source>
</evidence>
<evidence type="ECO:0000259" key="6">
    <source>
        <dbReference type="Pfam" id="PF00441"/>
    </source>
</evidence>
<protein>
    <recommendedName>
        <fullName evidence="11">Acyl-CoA dehydrogenase</fullName>
    </recommendedName>
</protein>
<dbReference type="InterPro" id="IPR009100">
    <property type="entry name" value="AcylCoA_DH/oxidase_NM_dom_sf"/>
</dbReference>
<dbReference type="AlphaFoldDB" id="A0A086A1M1"/>
<dbReference type="Proteomes" id="UP000028705">
    <property type="component" value="Unassembled WGS sequence"/>
</dbReference>
<dbReference type="InterPro" id="IPR009075">
    <property type="entry name" value="AcylCo_DH/oxidase_C"/>
</dbReference>
<comment type="caution">
    <text evidence="9">The sequence shown here is derived from an EMBL/GenBank/DDBJ whole genome shotgun (WGS) entry which is preliminary data.</text>
</comment>
<sequence>MESTLTAESVTELSTENYLSGLESIVKEKYNSATFTHSPFPREDWKHLTTKGIMLSMIPEEFGGRNSHQELCDLIEIISTYNLPLGMYTMIITALFIRNITKYGSDDVKNEVLPQFSKEPLIGGFALTEPNCGSNLAKMTTTFEKKGNGYLIKGEKHWQAFSSTADWWLIAAKSTTNEKEFGYFIIQRHEGWKNVEEYNALGLKSIDYGRNEINALVPDYRRLNVTADQLLGAADMLCASRLTMPAMASGFIARIHKEVQEKTKTRKMGNGTLQDVGYVQYKLKQIAANGAITKALFLFLKNKVDLRTDLMDHFFEAQCMKVLATDKMLESALNYQQLCGGEGYRYHSPSNNAAFAVLDSRVYTIFDGTNDLLSQQITEFCMKKSNSGNIVEFLSAFEKTKEGMEHIYFDISSLNNNTTQERKVINGQIISRIFGLHCLEEAKSITQHSTPENIRNGILFLISDIQKSIVETEILITQLT</sequence>
<organism evidence="9 10">
    <name type="scientific">Chryseobacterium soli</name>
    <dbReference type="NCBI Taxonomy" id="445961"/>
    <lineage>
        <taxon>Bacteria</taxon>
        <taxon>Pseudomonadati</taxon>
        <taxon>Bacteroidota</taxon>
        <taxon>Flavobacteriia</taxon>
        <taxon>Flavobacteriales</taxon>
        <taxon>Weeksellaceae</taxon>
        <taxon>Chryseobacterium group</taxon>
        <taxon>Chryseobacterium</taxon>
    </lineage>
</organism>
<evidence type="ECO:0000313" key="10">
    <source>
        <dbReference type="Proteomes" id="UP000028705"/>
    </source>
</evidence>
<dbReference type="SUPFAM" id="SSF56645">
    <property type="entry name" value="Acyl-CoA dehydrogenase NM domain-like"/>
    <property type="match status" value="1"/>
</dbReference>
<comment type="cofactor">
    <cofactor evidence="1 5">
        <name>FAD</name>
        <dbReference type="ChEBI" id="CHEBI:57692"/>
    </cofactor>
</comment>
<reference evidence="9 10" key="1">
    <citation type="submission" date="2014-07" db="EMBL/GenBank/DDBJ databases">
        <title>Genome of Chryseobacterium soli DSM 19298.</title>
        <authorList>
            <person name="Stropko S.J."/>
            <person name="Pipes S.E."/>
            <person name="Newman J."/>
        </authorList>
    </citation>
    <scope>NUCLEOTIDE SEQUENCE [LARGE SCALE GENOMIC DNA]</scope>
    <source>
        <strain evidence="9 10">DSM 19298</strain>
    </source>
</reference>
<dbReference type="STRING" id="445961.IW15_19835"/>
<accession>A0A086A1M1</accession>
<dbReference type="RefSeq" id="WP_034714620.1">
    <property type="nucleotide sequence ID" value="NZ_JPRH01000010.1"/>
</dbReference>
<evidence type="ECO:0000256" key="2">
    <source>
        <dbReference type="ARBA" id="ARBA00009347"/>
    </source>
</evidence>
<keyword evidence="4 5" id="KW-0274">FAD</keyword>
<dbReference type="InterPro" id="IPR037069">
    <property type="entry name" value="AcylCoA_DH/ox_N_sf"/>
</dbReference>
<dbReference type="GO" id="GO:0050660">
    <property type="term" value="F:flavin adenine dinucleotide binding"/>
    <property type="evidence" value="ECO:0007669"/>
    <property type="project" value="InterPro"/>
</dbReference>
<dbReference type="OrthoDB" id="9802867at2"/>
<dbReference type="Gene3D" id="1.20.140.10">
    <property type="entry name" value="Butyryl-CoA Dehydrogenase, subunit A, domain 3"/>
    <property type="match status" value="1"/>
</dbReference>
<feature type="domain" description="Acyl-CoA oxidase/dehydrogenase middle" evidence="7">
    <location>
        <begin position="124"/>
        <end position="210"/>
    </location>
</feature>
<evidence type="ECO:0000256" key="5">
    <source>
        <dbReference type="RuleBase" id="RU362125"/>
    </source>
</evidence>
<dbReference type="PANTHER" id="PTHR43884">
    <property type="entry name" value="ACYL-COA DEHYDROGENASE"/>
    <property type="match status" value="1"/>
</dbReference>
<evidence type="ECO:0000256" key="3">
    <source>
        <dbReference type="ARBA" id="ARBA00022630"/>
    </source>
</evidence>
<dbReference type="InterPro" id="IPR036250">
    <property type="entry name" value="AcylCo_DH-like_C"/>
</dbReference>
<proteinExistence type="inferred from homology"/>
<dbReference type="Pfam" id="PF00441">
    <property type="entry name" value="Acyl-CoA_dh_1"/>
    <property type="match status" value="1"/>
</dbReference>
<keyword evidence="5" id="KW-0560">Oxidoreductase</keyword>
<dbReference type="eggNOG" id="COG1960">
    <property type="taxonomic scope" value="Bacteria"/>
</dbReference>
<dbReference type="Pfam" id="PF02771">
    <property type="entry name" value="Acyl-CoA_dh_N"/>
    <property type="match status" value="1"/>
</dbReference>
<gene>
    <name evidence="9" type="ORF">IW15_19835</name>
</gene>
<dbReference type="InterPro" id="IPR006091">
    <property type="entry name" value="Acyl-CoA_Oxase/DH_mid-dom"/>
</dbReference>
<evidence type="ECO:0000256" key="4">
    <source>
        <dbReference type="ARBA" id="ARBA00022827"/>
    </source>
</evidence>
<keyword evidence="3 5" id="KW-0285">Flavoprotein</keyword>
<evidence type="ECO:0000259" key="8">
    <source>
        <dbReference type="Pfam" id="PF02771"/>
    </source>
</evidence>
<dbReference type="InterPro" id="IPR013786">
    <property type="entry name" value="AcylCoA_DH/ox_N"/>
</dbReference>
<dbReference type="InterPro" id="IPR046373">
    <property type="entry name" value="Acyl-CoA_Oxase/DH_mid-dom_sf"/>
</dbReference>
<dbReference type="Pfam" id="PF02770">
    <property type="entry name" value="Acyl-CoA_dh_M"/>
    <property type="match status" value="1"/>
</dbReference>
<feature type="domain" description="Acyl-CoA dehydrogenase/oxidase C-terminal" evidence="6">
    <location>
        <begin position="237"/>
        <end position="379"/>
    </location>
</feature>
<dbReference type="PANTHER" id="PTHR43884:SF12">
    <property type="entry name" value="ISOVALERYL-COA DEHYDROGENASE, MITOCHONDRIAL-RELATED"/>
    <property type="match status" value="1"/>
</dbReference>
<evidence type="ECO:0000256" key="1">
    <source>
        <dbReference type="ARBA" id="ARBA00001974"/>
    </source>
</evidence>
<name>A0A086A1M1_9FLAO</name>
<dbReference type="EMBL" id="JPRH01000010">
    <property type="protein sequence ID" value="KFF10585.1"/>
    <property type="molecule type" value="Genomic_DNA"/>
</dbReference>
<feature type="domain" description="Acyl-CoA dehydrogenase/oxidase N-terminal" evidence="8">
    <location>
        <begin position="37"/>
        <end position="116"/>
    </location>
</feature>
<dbReference type="Gene3D" id="2.40.110.10">
    <property type="entry name" value="Butyryl-CoA Dehydrogenase, subunit A, domain 2"/>
    <property type="match status" value="1"/>
</dbReference>
<evidence type="ECO:0000259" key="7">
    <source>
        <dbReference type="Pfam" id="PF02770"/>
    </source>
</evidence>
<dbReference type="SUPFAM" id="SSF47203">
    <property type="entry name" value="Acyl-CoA dehydrogenase C-terminal domain-like"/>
    <property type="match status" value="1"/>
</dbReference>